<gene>
    <name evidence="2" type="ORF">B0T23DRAFT_398498</name>
</gene>
<dbReference type="Proteomes" id="UP001285908">
    <property type="component" value="Unassembled WGS sequence"/>
</dbReference>
<feature type="compositionally biased region" description="Basic and acidic residues" evidence="1">
    <location>
        <begin position="140"/>
        <end position="156"/>
    </location>
</feature>
<comment type="caution">
    <text evidence="2">The sequence shown here is derived from an EMBL/GenBank/DDBJ whole genome shotgun (WGS) entry which is preliminary data.</text>
</comment>
<dbReference type="EMBL" id="JAULSX010000007">
    <property type="protein sequence ID" value="KAK3487821.1"/>
    <property type="molecule type" value="Genomic_DNA"/>
</dbReference>
<feature type="compositionally biased region" description="Basic residues" evidence="1">
    <location>
        <begin position="157"/>
        <end position="170"/>
    </location>
</feature>
<dbReference type="GeneID" id="87875990"/>
<proteinExistence type="predicted"/>
<sequence>MNDILLVYTTPDSLRKPPAIENLIVRYRSAWWPDKGMLQNLHRMKMICQMSGTERRLLDKIKFPLPNHTSDLLWHVKAQTITTPHIDCGLACPNLPHGHRGRSIIFVIAKPIGFGAAHDIEKIRRWGLKFGYGMTKTKARHDSSARHDTNTTWEEKKKKKKKKRRTKLPSRIKPWPGLSQKISSPAAAIIRRVLHRLVIVEDVISITIESVSEEQKAGVGV</sequence>
<name>A0AAJ0I1W1_9PEZI</name>
<feature type="region of interest" description="Disordered" evidence="1">
    <location>
        <begin position="139"/>
        <end position="175"/>
    </location>
</feature>
<reference evidence="2 3" key="1">
    <citation type="journal article" date="2023" name="Mol. Phylogenet. Evol.">
        <title>Genome-scale phylogeny and comparative genomics of the fungal order Sordariales.</title>
        <authorList>
            <person name="Hensen N."/>
            <person name="Bonometti L."/>
            <person name="Westerberg I."/>
            <person name="Brannstrom I.O."/>
            <person name="Guillou S."/>
            <person name="Cros-Aarteil S."/>
            <person name="Calhoun S."/>
            <person name="Haridas S."/>
            <person name="Kuo A."/>
            <person name="Mondo S."/>
            <person name="Pangilinan J."/>
            <person name="Riley R."/>
            <person name="LaButti K."/>
            <person name="Andreopoulos B."/>
            <person name="Lipzen A."/>
            <person name="Chen C."/>
            <person name="Yan M."/>
            <person name="Daum C."/>
            <person name="Ng V."/>
            <person name="Clum A."/>
            <person name="Steindorff A."/>
            <person name="Ohm R.A."/>
            <person name="Martin F."/>
            <person name="Silar P."/>
            <person name="Natvig D.O."/>
            <person name="Lalanne C."/>
            <person name="Gautier V."/>
            <person name="Ament-Velasquez S.L."/>
            <person name="Kruys A."/>
            <person name="Hutchinson M.I."/>
            <person name="Powell A.J."/>
            <person name="Barry K."/>
            <person name="Miller A.N."/>
            <person name="Grigoriev I.V."/>
            <person name="Debuchy R."/>
            <person name="Gladieux P."/>
            <person name="Hiltunen Thoren M."/>
            <person name="Johannesson H."/>
        </authorList>
    </citation>
    <scope>NUCLEOTIDE SEQUENCE [LARGE SCALE GENOMIC DNA]</scope>
    <source>
        <strain evidence="2 3">FGSC 10403</strain>
    </source>
</reference>
<organism evidence="2 3">
    <name type="scientific">Neurospora hispaniola</name>
    <dbReference type="NCBI Taxonomy" id="588809"/>
    <lineage>
        <taxon>Eukaryota</taxon>
        <taxon>Fungi</taxon>
        <taxon>Dikarya</taxon>
        <taxon>Ascomycota</taxon>
        <taxon>Pezizomycotina</taxon>
        <taxon>Sordariomycetes</taxon>
        <taxon>Sordariomycetidae</taxon>
        <taxon>Sordariales</taxon>
        <taxon>Sordariaceae</taxon>
        <taxon>Neurospora</taxon>
    </lineage>
</organism>
<accession>A0AAJ0I1W1</accession>
<dbReference type="AlphaFoldDB" id="A0AAJ0I1W1"/>
<protein>
    <submittedName>
        <fullName evidence="2">Uncharacterized protein</fullName>
    </submittedName>
</protein>
<evidence type="ECO:0000256" key="1">
    <source>
        <dbReference type="SAM" id="MobiDB-lite"/>
    </source>
</evidence>
<evidence type="ECO:0000313" key="2">
    <source>
        <dbReference type="EMBL" id="KAK3487821.1"/>
    </source>
</evidence>
<evidence type="ECO:0000313" key="3">
    <source>
        <dbReference type="Proteomes" id="UP001285908"/>
    </source>
</evidence>
<dbReference type="RefSeq" id="XP_062689948.1">
    <property type="nucleotide sequence ID" value="XM_062838368.1"/>
</dbReference>
<keyword evidence="3" id="KW-1185">Reference proteome</keyword>